<gene>
    <name evidence="1" type="ORF">HX001_06750</name>
</gene>
<comment type="caution">
    <text evidence="1">The sequence shown here is derived from an EMBL/GenBank/DDBJ whole genome shotgun (WGS) entry which is preliminary data.</text>
</comment>
<evidence type="ECO:0008006" key="3">
    <source>
        <dbReference type="Google" id="ProtNLM"/>
    </source>
</evidence>
<evidence type="ECO:0000313" key="1">
    <source>
        <dbReference type="EMBL" id="MDM1072193.1"/>
    </source>
</evidence>
<name>A0AAJ1QDR1_9FLAO</name>
<evidence type="ECO:0000313" key="2">
    <source>
        <dbReference type="Proteomes" id="UP001170959"/>
    </source>
</evidence>
<dbReference type="EMBL" id="JACAGJ010000003">
    <property type="protein sequence ID" value="MDM1072193.1"/>
    <property type="molecule type" value="Genomic_DNA"/>
</dbReference>
<dbReference type="AlphaFoldDB" id="A0AAJ1QDR1"/>
<accession>A0AAJ1QDR1</accession>
<reference evidence="1" key="1">
    <citation type="submission" date="2020-06" db="EMBL/GenBank/DDBJ databases">
        <authorList>
            <person name="Dong N."/>
        </authorList>
    </citation>
    <scope>NUCLEOTIDE SEQUENCE</scope>
    <source>
        <strain evidence="1">R655-4</strain>
    </source>
</reference>
<dbReference type="Proteomes" id="UP001170959">
    <property type="component" value="Unassembled WGS sequence"/>
</dbReference>
<dbReference type="PROSITE" id="PS51257">
    <property type="entry name" value="PROKAR_LIPOPROTEIN"/>
    <property type="match status" value="1"/>
</dbReference>
<dbReference type="RefSeq" id="WP_159154861.1">
    <property type="nucleotide sequence ID" value="NZ_CP013210.1"/>
</dbReference>
<protein>
    <recommendedName>
        <fullName evidence="3">Lipoprotein</fullName>
    </recommendedName>
</protein>
<organism evidence="1 2">
    <name type="scientific">Empedobacter brevis</name>
    <dbReference type="NCBI Taxonomy" id="247"/>
    <lineage>
        <taxon>Bacteria</taxon>
        <taxon>Pseudomonadati</taxon>
        <taxon>Bacteroidota</taxon>
        <taxon>Flavobacteriia</taxon>
        <taxon>Flavobacteriales</taxon>
        <taxon>Weeksellaceae</taxon>
        <taxon>Empedobacter</taxon>
    </lineage>
</organism>
<reference evidence="1" key="2">
    <citation type="journal article" date="2022" name="Sci. Total Environ.">
        <title>Prevalence, transmission, and molecular epidemiology of tet(X)-positive bacteria among humans, animals, and environmental niches in China: An epidemiological, and genomic-based study.</title>
        <authorList>
            <person name="Dong N."/>
            <person name="Zeng Y."/>
            <person name="Cai C."/>
            <person name="Sun C."/>
            <person name="Lu J."/>
            <person name="Liu C."/>
            <person name="Zhou H."/>
            <person name="Sun Q."/>
            <person name="Shu L."/>
            <person name="Wang H."/>
            <person name="Wang Y."/>
            <person name="Wang S."/>
            <person name="Wu C."/>
            <person name="Chan E.W."/>
            <person name="Chen G."/>
            <person name="Shen Z."/>
            <person name="Chen S."/>
            <person name="Zhang R."/>
        </authorList>
    </citation>
    <scope>NUCLEOTIDE SEQUENCE</scope>
    <source>
        <strain evidence="1">R655-4</strain>
    </source>
</reference>
<proteinExistence type="predicted"/>
<sequence length="185" mass="21705">MRKLSSLMIKRSILAILILLFGCTNITQDNVENVYFEIPHNWKKIKVKSTDSYTLGYIIPNIKDTVFIEFGKNTGFGNEENYVVNDHMFYQHIKKQNPESPLQLALDTIYDYQQGLFLKNYYYYDTIDGKLAKVMLPKKEKEGSIGIYFKQIDAKKNNFSIYADTPLSKETRDDLMKVFYSIKFK</sequence>